<dbReference type="AlphaFoldDB" id="A0ABD0LY44"/>
<evidence type="ECO:0000313" key="1">
    <source>
        <dbReference type="EMBL" id="KAK7504126.1"/>
    </source>
</evidence>
<comment type="caution">
    <text evidence="1">The sequence shown here is derived from an EMBL/GenBank/DDBJ whole genome shotgun (WGS) entry which is preliminary data.</text>
</comment>
<name>A0ABD0LY44_9CAEN</name>
<keyword evidence="2" id="KW-1185">Reference proteome</keyword>
<proteinExistence type="predicted"/>
<accession>A0ABD0LY44</accession>
<reference evidence="1 2" key="1">
    <citation type="journal article" date="2023" name="Sci. Data">
        <title>Genome assembly of the Korean intertidal mud-creeper Batillaria attramentaria.</title>
        <authorList>
            <person name="Patra A.K."/>
            <person name="Ho P.T."/>
            <person name="Jun S."/>
            <person name="Lee S.J."/>
            <person name="Kim Y."/>
            <person name="Won Y.J."/>
        </authorList>
    </citation>
    <scope>NUCLEOTIDE SEQUENCE [LARGE SCALE GENOMIC DNA]</scope>
    <source>
        <strain evidence="1">Wonlab-2016</strain>
    </source>
</reference>
<protein>
    <submittedName>
        <fullName evidence="1">Uncharacterized protein</fullName>
    </submittedName>
</protein>
<dbReference type="Proteomes" id="UP001519460">
    <property type="component" value="Unassembled WGS sequence"/>
</dbReference>
<gene>
    <name evidence="1" type="ORF">BaRGS_00004430</name>
</gene>
<organism evidence="1 2">
    <name type="scientific">Batillaria attramentaria</name>
    <dbReference type="NCBI Taxonomy" id="370345"/>
    <lineage>
        <taxon>Eukaryota</taxon>
        <taxon>Metazoa</taxon>
        <taxon>Spiralia</taxon>
        <taxon>Lophotrochozoa</taxon>
        <taxon>Mollusca</taxon>
        <taxon>Gastropoda</taxon>
        <taxon>Caenogastropoda</taxon>
        <taxon>Sorbeoconcha</taxon>
        <taxon>Cerithioidea</taxon>
        <taxon>Batillariidae</taxon>
        <taxon>Batillaria</taxon>
    </lineage>
</organism>
<sequence length="121" mass="13551">MEDGDSISRYLKREDHLPRYAPLDTKNAGCRCPPVIVSYITLDTAPEIGRYGETVHVASRRRHHHGSLLAGFSISPDRTAAIRRWQLSPSSDCQKLFTSVPNVNVARLAIKRLQTFYGKSG</sequence>
<evidence type="ECO:0000313" key="2">
    <source>
        <dbReference type="Proteomes" id="UP001519460"/>
    </source>
</evidence>
<dbReference type="EMBL" id="JACVVK020000016">
    <property type="protein sequence ID" value="KAK7504126.1"/>
    <property type="molecule type" value="Genomic_DNA"/>
</dbReference>